<accession>A0A853IVC4</accession>
<feature type="domain" description="N-acetyltransferase" evidence="1">
    <location>
        <begin position="35"/>
        <end position="177"/>
    </location>
</feature>
<evidence type="ECO:0000259" key="1">
    <source>
        <dbReference type="PROSITE" id="PS51186"/>
    </source>
</evidence>
<dbReference type="PROSITE" id="PS51186">
    <property type="entry name" value="GNAT"/>
    <property type="match status" value="1"/>
</dbReference>
<dbReference type="Gene3D" id="3.40.630.30">
    <property type="match status" value="1"/>
</dbReference>
<evidence type="ECO:0000313" key="3">
    <source>
        <dbReference type="Proteomes" id="UP000589716"/>
    </source>
</evidence>
<dbReference type="SUPFAM" id="SSF55729">
    <property type="entry name" value="Acyl-CoA N-acyltransferases (Nat)"/>
    <property type="match status" value="1"/>
</dbReference>
<dbReference type="AlphaFoldDB" id="A0A853IVC4"/>
<comment type="caution">
    <text evidence="2">The sequence shown here is derived from an EMBL/GenBank/DDBJ whole genome shotgun (WGS) entry which is preliminary data.</text>
</comment>
<dbReference type="EMBL" id="JACCKX010000001">
    <property type="protein sequence ID" value="NZA02074.1"/>
    <property type="molecule type" value="Genomic_DNA"/>
</dbReference>
<organism evidence="2 3">
    <name type="scientific">Ottowia beijingensis</name>
    <dbReference type="NCBI Taxonomy" id="1207057"/>
    <lineage>
        <taxon>Bacteria</taxon>
        <taxon>Pseudomonadati</taxon>
        <taxon>Pseudomonadota</taxon>
        <taxon>Betaproteobacteria</taxon>
        <taxon>Burkholderiales</taxon>
        <taxon>Comamonadaceae</taxon>
        <taxon>Ottowia</taxon>
    </lineage>
</organism>
<dbReference type="RefSeq" id="WP_180550441.1">
    <property type="nucleotide sequence ID" value="NZ_JACCKX010000001.1"/>
</dbReference>
<keyword evidence="3" id="KW-1185">Reference proteome</keyword>
<dbReference type="InterPro" id="IPR000182">
    <property type="entry name" value="GNAT_dom"/>
</dbReference>
<keyword evidence="2" id="KW-0808">Transferase</keyword>
<gene>
    <name evidence="2" type="ORF">H0I39_10510</name>
</gene>
<dbReference type="Pfam" id="PF13302">
    <property type="entry name" value="Acetyltransf_3"/>
    <property type="match status" value="1"/>
</dbReference>
<name>A0A853IVC4_9BURK</name>
<dbReference type="GO" id="GO:0016747">
    <property type="term" value="F:acyltransferase activity, transferring groups other than amino-acyl groups"/>
    <property type="evidence" value="ECO:0007669"/>
    <property type="project" value="InterPro"/>
</dbReference>
<protein>
    <submittedName>
        <fullName evidence="2">GNAT family N-acetyltransferase</fullName>
    </submittedName>
</protein>
<dbReference type="InterPro" id="IPR016181">
    <property type="entry name" value="Acyl_CoA_acyltransferase"/>
</dbReference>
<reference evidence="2 3" key="1">
    <citation type="submission" date="2020-07" db="EMBL/GenBank/DDBJ databases">
        <authorList>
            <person name="Maaloum M."/>
        </authorList>
    </citation>
    <scope>NUCLEOTIDE SEQUENCE [LARGE SCALE GENOMIC DNA]</scope>
    <source>
        <strain evidence="2 3">GCS-AN-3</strain>
    </source>
</reference>
<proteinExistence type="predicted"/>
<sequence length="224" mass="25031">MSDAQATSPRVAAKPHSAIVPIREIGARYREQIARHLLALGEHDRYLRFGYAANDRQIRHYVDQLDFERDQIFGIFNRKLELIAMAHLAYPADMVQAGFAEFGVSVAHHARGRGYGSRLFERAAIHAVNDGVKTLYIHALSENTAMLRIARQAGATVERQGSESEAHLTLPAATFASHMGELFADQVGQVDYWLKTEAVRARDVLATVQEVREAVREGRHKSNS</sequence>
<evidence type="ECO:0000313" key="2">
    <source>
        <dbReference type="EMBL" id="NZA02074.1"/>
    </source>
</evidence>
<dbReference type="Proteomes" id="UP000589716">
    <property type="component" value="Unassembled WGS sequence"/>
</dbReference>